<sequence>MVHHEILETPCIKAAQGVWTAYGEAIIDAPAEKVYAAVRDLQSYSKWNEYTPTINTPSGSNNISVDDMVTLYYRPGTSGSLMAVPCRVMAISDEDLSICWRGCPTGVPEWALLPEKVQKVTRRGDSQCLYQIYETQMGPMAYIVKYFLGQKQKLMNEGIAKALKSYVEGGQGAVADGA</sequence>
<name>A0A8H6RTN8_9PEZI</name>
<evidence type="ECO:0000313" key="1">
    <source>
        <dbReference type="EMBL" id="KAF7197163.1"/>
    </source>
</evidence>
<proteinExistence type="predicted"/>
<dbReference type="EMBL" id="JABCIY010000019">
    <property type="protein sequence ID" value="KAF7197163.1"/>
    <property type="molecule type" value="Genomic_DNA"/>
</dbReference>
<organism evidence="1 2">
    <name type="scientific">Pseudocercospora fuligena</name>
    <dbReference type="NCBI Taxonomy" id="685502"/>
    <lineage>
        <taxon>Eukaryota</taxon>
        <taxon>Fungi</taxon>
        <taxon>Dikarya</taxon>
        <taxon>Ascomycota</taxon>
        <taxon>Pezizomycotina</taxon>
        <taxon>Dothideomycetes</taxon>
        <taxon>Dothideomycetidae</taxon>
        <taxon>Mycosphaerellales</taxon>
        <taxon>Mycosphaerellaceae</taxon>
        <taxon>Pseudocercospora</taxon>
    </lineage>
</organism>
<gene>
    <name evidence="1" type="ORF">HII31_01588</name>
</gene>
<comment type="caution">
    <text evidence="1">The sequence shown here is derived from an EMBL/GenBank/DDBJ whole genome shotgun (WGS) entry which is preliminary data.</text>
</comment>
<keyword evidence="2" id="KW-1185">Reference proteome</keyword>
<dbReference type="OrthoDB" id="509124at2759"/>
<accession>A0A8H6RTN8</accession>
<dbReference type="Gene3D" id="3.30.530.20">
    <property type="match status" value="1"/>
</dbReference>
<dbReference type="Proteomes" id="UP000660729">
    <property type="component" value="Unassembled WGS sequence"/>
</dbReference>
<dbReference type="InterPro" id="IPR023393">
    <property type="entry name" value="START-like_dom_sf"/>
</dbReference>
<dbReference type="AlphaFoldDB" id="A0A8H6RTN8"/>
<evidence type="ECO:0008006" key="3">
    <source>
        <dbReference type="Google" id="ProtNLM"/>
    </source>
</evidence>
<protein>
    <recommendedName>
        <fullName evidence="3">Coenzyme Q-binding protein COQ10 START domain-containing protein</fullName>
    </recommendedName>
</protein>
<dbReference type="SUPFAM" id="SSF55961">
    <property type="entry name" value="Bet v1-like"/>
    <property type="match status" value="1"/>
</dbReference>
<evidence type="ECO:0000313" key="2">
    <source>
        <dbReference type="Proteomes" id="UP000660729"/>
    </source>
</evidence>
<reference evidence="1" key="1">
    <citation type="submission" date="2020-04" db="EMBL/GenBank/DDBJ databases">
        <title>Draft genome resource of the tomato pathogen Pseudocercospora fuligena.</title>
        <authorList>
            <person name="Zaccaron A."/>
        </authorList>
    </citation>
    <scope>NUCLEOTIDE SEQUENCE</scope>
    <source>
        <strain evidence="1">PF001</strain>
    </source>
</reference>